<dbReference type="Pfam" id="PF01965">
    <property type="entry name" value="DJ-1_PfpI"/>
    <property type="match status" value="1"/>
</dbReference>
<dbReference type="GO" id="GO:0005737">
    <property type="term" value="C:cytoplasm"/>
    <property type="evidence" value="ECO:0007669"/>
    <property type="project" value="TreeGrafter"/>
</dbReference>
<comment type="caution">
    <text evidence="5">The sequence shown here is derived from an EMBL/GenBank/DDBJ whole genome shotgun (WGS) entry which is preliminary data.</text>
</comment>
<dbReference type="InterPro" id="IPR050325">
    <property type="entry name" value="Prot/Nucl_acid_deglycase"/>
</dbReference>
<dbReference type="GO" id="GO:0019172">
    <property type="term" value="F:glyoxalase III activity"/>
    <property type="evidence" value="ECO:0007669"/>
    <property type="project" value="TreeGrafter"/>
</dbReference>
<gene>
    <name evidence="5" type="ORF">BAZ10_13715</name>
</gene>
<dbReference type="RefSeq" id="WP_078770808.1">
    <property type="nucleotide sequence ID" value="NZ_CBCSBR010000024.1"/>
</dbReference>
<evidence type="ECO:0000256" key="3">
    <source>
        <dbReference type="ARBA" id="ARBA00038493"/>
    </source>
</evidence>
<dbReference type="SUPFAM" id="SSF52317">
    <property type="entry name" value="Class I glutamine amidotransferase-like"/>
    <property type="match status" value="1"/>
</dbReference>
<reference evidence="5 6" key="1">
    <citation type="submission" date="2016-06" db="EMBL/GenBank/DDBJ databases">
        <title>Revisiting the taxonomy of the Elizabethkingia Genus based on Whole-Genome Sequencing, Optical Mapping, and MALDI-TOF.</title>
        <authorList>
            <person name="Nicholson A.C."/>
        </authorList>
    </citation>
    <scope>NUCLEOTIDE SEQUENCE [LARGE SCALE GENOMIC DNA]</scope>
    <source>
        <strain evidence="5 6">G4070</strain>
    </source>
</reference>
<keyword evidence="5" id="KW-0378">Hydrolase</keyword>
<comment type="similarity">
    <text evidence="3">Belongs to the peptidase C56 family. HSP31-like subfamily.</text>
</comment>
<dbReference type="InterPro" id="IPR002818">
    <property type="entry name" value="DJ-1/PfpI"/>
</dbReference>
<keyword evidence="6" id="KW-1185">Reference proteome</keyword>
<proteinExistence type="inferred from homology"/>
<evidence type="ECO:0000313" key="6">
    <source>
        <dbReference type="Proteomes" id="UP000190813"/>
    </source>
</evidence>
<protein>
    <submittedName>
        <fullName evidence="5">Protease I</fullName>
    </submittedName>
</protein>
<dbReference type="InterPro" id="IPR029062">
    <property type="entry name" value="Class_I_gatase-like"/>
</dbReference>
<keyword evidence="2" id="KW-0456">Lyase</keyword>
<evidence type="ECO:0000259" key="4">
    <source>
        <dbReference type="Pfam" id="PF01965"/>
    </source>
</evidence>
<feature type="domain" description="DJ-1/PfpI" evidence="4">
    <location>
        <begin position="26"/>
        <end position="225"/>
    </location>
</feature>
<keyword evidence="1" id="KW-0346">Stress response</keyword>
<organism evidence="5 6">
    <name type="scientific">Elizabethkingia occulta</name>
    <dbReference type="NCBI Taxonomy" id="1867263"/>
    <lineage>
        <taxon>Bacteria</taxon>
        <taxon>Pseudomonadati</taxon>
        <taxon>Bacteroidota</taxon>
        <taxon>Flavobacteriia</taxon>
        <taxon>Flavobacteriales</taxon>
        <taxon>Weeksellaceae</taxon>
        <taxon>Elizabethkingia</taxon>
    </lineage>
</organism>
<dbReference type="GO" id="GO:0019243">
    <property type="term" value="P:methylglyoxal catabolic process to D-lactate via S-lactoyl-glutathione"/>
    <property type="evidence" value="ECO:0007669"/>
    <property type="project" value="TreeGrafter"/>
</dbReference>
<dbReference type="PANTHER" id="PTHR48094">
    <property type="entry name" value="PROTEIN/NUCLEIC ACID DEGLYCASE DJ-1-RELATED"/>
    <property type="match status" value="1"/>
</dbReference>
<dbReference type="Proteomes" id="UP000190813">
    <property type="component" value="Unassembled WGS sequence"/>
</dbReference>
<dbReference type="AlphaFoldDB" id="A0A1T3MV68"/>
<evidence type="ECO:0000313" key="5">
    <source>
        <dbReference type="EMBL" id="OPC68231.1"/>
    </source>
</evidence>
<name>A0A1T3MV68_9FLAO</name>
<sequence>MKELLLVVTNIGMYKSGRLKTGLWLSELTHIYHSAKEQNWNITIASPKGGLTPIDPESLKPLVLDKISKQYYESSSFMHELENTKSLSEVSERSFDCIYLAGGHATMYDFPDDVTLQTIIRKQYERNKIVAAICHGVGGLLNVKLSNSEYLIKGKALTGFDWFEETLARRKREVPFNLEAALKDRGADMRKAFIPMTSNVVVAGNLITGQNPFSSKEMAKVVIEQLDKS</sequence>
<dbReference type="GO" id="GO:0008233">
    <property type="term" value="F:peptidase activity"/>
    <property type="evidence" value="ECO:0007669"/>
    <property type="project" value="UniProtKB-KW"/>
</dbReference>
<dbReference type="EMBL" id="MAHX01000005">
    <property type="protein sequence ID" value="OPC68231.1"/>
    <property type="molecule type" value="Genomic_DNA"/>
</dbReference>
<dbReference type="CDD" id="cd03141">
    <property type="entry name" value="GATase1_Hsp31_like"/>
    <property type="match status" value="1"/>
</dbReference>
<accession>A0A1T3MV68</accession>
<evidence type="ECO:0000256" key="2">
    <source>
        <dbReference type="ARBA" id="ARBA00023239"/>
    </source>
</evidence>
<dbReference type="Gene3D" id="3.40.50.880">
    <property type="match status" value="1"/>
</dbReference>
<dbReference type="GO" id="GO:0006508">
    <property type="term" value="P:proteolysis"/>
    <property type="evidence" value="ECO:0007669"/>
    <property type="project" value="UniProtKB-KW"/>
</dbReference>
<evidence type="ECO:0000256" key="1">
    <source>
        <dbReference type="ARBA" id="ARBA00023016"/>
    </source>
</evidence>
<keyword evidence="5" id="KW-0645">Protease</keyword>
<dbReference type="PANTHER" id="PTHR48094:SF11">
    <property type="entry name" value="GLUTATHIONE-INDEPENDENT GLYOXALASE HSP31-RELATED"/>
    <property type="match status" value="1"/>
</dbReference>